<feature type="signal peptide" evidence="1">
    <location>
        <begin position="1"/>
        <end position="22"/>
    </location>
</feature>
<organism evidence="3 4">
    <name type="scientific">Algoriphagus locisalis</name>
    <dbReference type="NCBI Taxonomy" id="305507"/>
    <lineage>
        <taxon>Bacteria</taxon>
        <taxon>Pseudomonadati</taxon>
        <taxon>Bacteroidota</taxon>
        <taxon>Cytophagia</taxon>
        <taxon>Cytophagales</taxon>
        <taxon>Cyclobacteriaceae</taxon>
        <taxon>Algoriphagus</taxon>
    </lineage>
</organism>
<dbReference type="Gene3D" id="3.40.30.10">
    <property type="entry name" value="Glutaredoxin"/>
    <property type="match status" value="1"/>
</dbReference>
<dbReference type="PANTHER" id="PTHR42852:SF13">
    <property type="entry name" value="PROTEIN DIPZ"/>
    <property type="match status" value="1"/>
</dbReference>
<feature type="domain" description="Thioredoxin" evidence="2">
    <location>
        <begin position="404"/>
        <end position="548"/>
    </location>
</feature>
<gene>
    <name evidence="3" type="ORF">SAMN04489724_0847</name>
</gene>
<dbReference type="SUPFAM" id="SSF52833">
    <property type="entry name" value="Thioredoxin-like"/>
    <property type="match status" value="1"/>
</dbReference>
<dbReference type="PROSITE" id="PS51352">
    <property type="entry name" value="THIOREDOXIN_2"/>
    <property type="match status" value="1"/>
</dbReference>
<protein>
    <submittedName>
        <fullName evidence="3">Peroxiredoxin</fullName>
    </submittedName>
</protein>
<evidence type="ECO:0000313" key="3">
    <source>
        <dbReference type="EMBL" id="SFT46055.1"/>
    </source>
</evidence>
<name>A0A1I6Y641_9BACT</name>
<evidence type="ECO:0000256" key="1">
    <source>
        <dbReference type="SAM" id="SignalP"/>
    </source>
</evidence>
<dbReference type="OrthoDB" id="9815205at2"/>
<dbReference type="RefSeq" id="WP_091691925.1">
    <property type="nucleotide sequence ID" value="NZ_FPBF01000001.1"/>
</dbReference>
<dbReference type="Proteomes" id="UP000199673">
    <property type="component" value="Unassembled WGS sequence"/>
</dbReference>
<dbReference type="AlphaFoldDB" id="A0A1I6Y641"/>
<feature type="chain" id="PRO_5011757183" evidence="1">
    <location>
        <begin position="23"/>
        <end position="565"/>
    </location>
</feature>
<reference evidence="4" key="1">
    <citation type="submission" date="2016-10" db="EMBL/GenBank/DDBJ databases">
        <authorList>
            <person name="Varghese N."/>
            <person name="Submissions S."/>
        </authorList>
    </citation>
    <scope>NUCLEOTIDE SEQUENCE [LARGE SCALE GENOMIC DNA]</scope>
    <source>
        <strain evidence="4">DSM 23445</strain>
    </source>
</reference>
<proteinExistence type="predicted"/>
<dbReference type="InterPro" id="IPR013766">
    <property type="entry name" value="Thioredoxin_domain"/>
</dbReference>
<dbReference type="EMBL" id="FPBF01000001">
    <property type="protein sequence ID" value="SFT46055.1"/>
    <property type="molecule type" value="Genomic_DNA"/>
</dbReference>
<accession>A0A1I6Y641</accession>
<dbReference type="InterPro" id="IPR036249">
    <property type="entry name" value="Thioredoxin-like_sf"/>
</dbReference>
<dbReference type="PANTHER" id="PTHR42852">
    <property type="entry name" value="THIOL:DISULFIDE INTERCHANGE PROTEIN DSBE"/>
    <property type="match status" value="1"/>
</dbReference>
<dbReference type="CDD" id="cd02966">
    <property type="entry name" value="TlpA_like_family"/>
    <property type="match status" value="1"/>
</dbReference>
<dbReference type="Pfam" id="PF13905">
    <property type="entry name" value="Thioredoxin_8"/>
    <property type="match status" value="1"/>
</dbReference>
<dbReference type="InterPro" id="IPR012336">
    <property type="entry name" value="Thioredoxin-like_fold"/>
</dbReference>
<keyword evidence="4" id="KW-1185">Reference proteome</keyword>
<sequence length="565" mass="64452">MKKNILICLVGLLCLPTSTLTAQVADSPPGQNLVYSLGNPGQESESSSASVGEQAPVVIYGEIINPDSLSPLKISVTPYYLSRSSRFKKSHFTPDLNRGTFWDGVLDPRVQKFALEIPDLLRPAYISLKVGEKELLDNYLVFPHDSLKIDIDLMDMQLVFGGPSQAFFEVQYQLHRLQKTKQFNSPSKVVLGSAEKLLSQKDYRAQWEANNKLFGSRLEFEKLDVSSFNDLLEEIEFRGDAIDEELELLLGMERSLTPSQSELLTLELYAGYYHDLLHRLYLSYYSRLPSLYDTEELPVIYGRINQLMKDIALKDFSVSAKLVSANWLNQEMDRLTLISLTEHKPFLQIAQEQHDSELLDRVGAAFLTQNLSRYPDPAKLIRDYLPEVSRNVWTDKIASLKSATVPGEKLISLTFEKLNGDTVSTDELSGQPVLLYFYFSTCIHSAHYFQDLLYPLYESKAKSLGVELVAVSVDEDTTLWHNQLEAYSHPEITNLRLSAEEKEKWRAYYEIASFPRTFFLDADGTIRSFGLTRESYQAFEQEFTELYSEIQHRNTPDTLPKSISK</sequence>
<keyword evidence="1" id="KW-0732">Signal</keyword>
<evidence type="ECO:0000313" key="4">
    <source>
        <dbReference type="Proteomes" id="UP000199673"/>
    </source>
</evidence>
<dbReference type="InterPro" id="IPR050553">
    <property type="entry name" value="Thioredoxin_ResA/DsbE_sf"/>
</dbReference>
<evidence type="ECO:0000259" key="2">
    <source>
        <dbReference type="PROSITE" id="PS51352"/>
    </source>
</evidence>
<dbReference type="STRING" id="305507.SAMN04489724_0847"/>